<sequence length="97" mass="11554">MINMTNFLTKKLKKAYHHLFEYNTDKLCIYSQFNGIILARLSYAILHKNYILITFQDGSYEIGQIPKRISIGRFVLRDIDRKILRIVDIDDIFRVDL</sequence>
<dbReference type="EMBL" id="JQBQ01000008">
    <property type="protein sequence ID" value="KRN92474.1"/>
    <property type="molecule type" value="Genomic_DNA"/>
</dbReference>
<organism evidence="1 2">
    <name type="scientific">Lactobacillus amylovorus subsp. animalium DSM 16698</name>
    <dbReference type="NCBI Taxonomy" id="695563"/>
    <lineage>
        <taxon>Bacteria</taxon>
        <taxon>Bacillati</taxon>
        <taxon>Bacillota</taxon>
        <taxon>Bacilli</taxon>
        <taxon>Lactobacillales</taxon>
        <taxon>Lactobacillaceae</taxon>
        <taxon>Lactobacillus</taxon>
        <taxon>Lactobacillus amylovorus subsp. animalium</taxon>
    </lineage>
</organism>
<evidence type="ECO:0000313" key="2">
    <source>
        <dbReference type="Proteomes" id="UP000051529"/>
    </source>
</evidence>
<comment type="caution">
    <text evidence="1">The sequence shown here is derived from an EMBL/GenBank/DDBJ whole genome shotgun (WGS) entry which is preliminary data.</text>
</comment>
<protein>
    <submittedName>
        <fullName evidence="1">Uncharacterized protein</fullName>
    </submittedName>
</protein>
<gene>
    <name evidence="1" type="ORF">IV44_GL001873</name>
</gene>
<name>A0A0R2L093_LACAM</name>
<dbReference type="Proteomes" id="UP000051529">
    <property type="component" value="Unassembled WGS sequence"/>
</dbReference>
<reference evidence="1 2" key="1">
    <citation type="journal article" date="2015" name="Genome Announc.">
        <title>Expanding the biotechnology potential of lactobacilli through comparative genomics of 213 strains and associated genera.</title>
        <authorList>
            <person name="Sun Z."/>
            <person name="Harris H.M."/>
            <person name="McCann A."/>
            <person name="Guo C."/>
            <person name="Argimon S."/>
            <person name="Zhang W."/>
            <person name="Yang X."/>
            <person name="Jeffery I.B."/>
            <person name="Cooney J.C."/>
            <person name="Kagawa T.F."/>
            <person name="Liu W."/>
            <person name="Song Y."/>
            <person name="Salvetti E."/>
            <person name="Wrobel A."/>
            <person name="Rasinkangas P."/>
            <person name="Parkhill J."/>
            <person name="Rea M.C."/>
            <person name="O'Sullivan O."/>
            <person name="Ritari J."/>
            <person name="Douillard F.P."/>
            <person name="Paul Ross R."/>
            <person name="Yang R."/>
            <person name="Briner A.E."/>
            <person name="Felis G.E."/>
            <person name="de Vos W.M."/>
            <person name="Barrangou R."/>
            <person name="Klaenhammer T.R."/>
            <person name="Caufield P.W."/>
            <person name="Cui Y."/>
            <person name="Zhang H."/>
            <person name="O'Toole P.W."/>
        </authorList>
    </citation>
    <scope>NUCLEOTIDE SEQUENCE [LARGE SCALE GENOMIC DNA]</scope>
    <source>
        <strain evidence="1 2">DSM 16698</strain>
    </source>
</reference>
<dbReference type="AlphaFoldDB" id="A0A0R2L093"/>
<proteinExistence type="predicted"/>
<evidence type="ECO:0000313" key="1">
    <source>
        <dbReference type="EMBL" id="KRN92474.1"/>
    </source>
</evidence>
<dbReference type="PATRIC" id="fig|695563.3.peg.1949"/>
<accession>A0A0R2L093</accession>